<evidence type="ECO:0000313" key="9">
    <source>
        <dbReference type="Proteomes" id="UP001501556"/>
    </source>
</evidence>
<dbReference type="Gene3D" id="3.40.390.10">
    <property type="entry name" value="Collagenase (Catalytic Domain)"/>
    <property type="match status" value="1"/>
</dbReference>
<evidence type="ECO:0000256" key="3">
    <source>
        <dbReference type="ARBA" id="ARBA00022801"/>
    </source>
</evidence>
<evidence type="ECO:0000256" key="2">
    <source>
        <dbReference type="ARBA" id="ARBA00022723"/>
    </source>
</evidence>
<evidence type="ECO:0000259" key="5">
    <source>
        <dbReference type="Pfam" id="PF00413"/>
    </source>
</evidence>
<dbReference type="Pfam" id="PF01833">
    <property type="entry name" value="TIG"/>
    <property type="match status" value="1"/>
</dbReference>
<evidence type="ECO:0000259" key="7">
    <source>
        <dbReference type="Pfam" id="PF18962"/>
    </source>
</evidence>
<comment type="caution">
    <text evidence="8">The sequence shown here is derived from an EMBL/GenBank/DDBJ whole genome shotgun (WGS) entry which is preliminary data.</text>
</comment>
<evidence type="ECO:0000313" key="8">
    <source>
        <dbReference type="EMBL" id="GAA3962568.1"/>
    </source>
</evidence>
<feature type="domain" description="IPT/TIG" evidence="6">
    <location>
        <begin position="180"/>
        <end position="282"/>
    </location>
</feature>
<dbReference type="InterPro" id="IPR026444">
    <property type="entry name" value="Secre_tail"/>
</dbReference>
<proteinExistence type="predicted"/>
<name>A0ABP7PAT5_9BACT</name>
<evidence type="ECO:0000256" key="1">
    <source>
        <dbReference type="ARBA" id="ARBA00022670"/>
    </source>
</evidence>
<dbReference type="EMBL" id="BAABDI010000003">
    <property type="protein sequence ID" value="GAA3962568.1"/>
    <property type="molecule type" value="Genomic_DNA"/>
</dbReference>
<dbReference type="InterPro" id="IPR014756">
    <property type="entry name" value="Ig_E-set"/>
</dbReference>
<reference evidence="9" key="1">
    <citation type="journal article" date="2019" name="Int. J. Syst. Evol. Microbiol.">
        <title>The Global Catalogue of Microorganisms (GCM) 10K type strain sequencing project: providing services to taxonomists for standard genome sequencing and annotation.</title>
        <authorList>
            <consortium name="The Broad Institute Genomics Platform"/>
            <consortium name="The Broad Institute Genome Sequencing Center for Infectious Disease"/>
            <person name="Wu L."/>
            <person name="Ma J."/>
        </authorList>
    </citation>
    <scope>NUCLEOTIDE SEQUENCE [LARGE SCALE GENOMIC DNA]</scope>
    <source>
        <strain evidence="9">JCM 17217</strain>
    </source>
</reference>
<keyword evidence="3" id="KW-0378">Hydrolase</keyword>
<dbReference type="CDD" id="cd00102">
    <property type="entry name" value="IPT"/>
    <property type="match status" value="1"/>
</dbReference>
<protein>
    <recommendedName>
        <fullName evidence="10">Por secretion system C-terminal sorting domain-containing protein</fullName>
    </recommendedName>
</protein>
<dbReference type="InterPro" id="IPR013783">
    <property type="entry name" value="Ig-like_fold"/>
</dbReference>
<dbReference type="Pfam" id="PF00413">
    <property type="entry name" value="Peptidase_M10"/>
    <property type="match status" value="1"/>
</dbReference>
<dbReference type="InterPro" id="IPR024079">
    <property type="entry name" value="MetalloPept_cat_dom_sf"/>
</dbReference>
<evidence type="ECO:0000256" key="4">
    <source>
        <dbReference type="ARBA" id="ARBA00022833"/>
    </source>
</evidence>
<dbReference type="Gene3D" id="2.60.40.10">
    <property type="entry name" value="Immunoglobulins"/>
    <property type="match status" value="1"/>
</dbReference>
<evidence type="ECO:0008006" key="10">
    <source>
        <dbReference type="Google" id="ProtNLM"/>
    </source>
</evidence>
<keyword evidence="9" id="KW-1185">Reference proteome</keyword>
<dbReference type="InterPro" id="IPR002909">
    <property type="entry name" value="IPT_dom"/>
</dbReference>
<accession>A0ABP7PAT5</accession>
<feature type="domain" description="Peptidase M10 metallopeptidase" evidence="5">
    <location>
        <begin position="392"/>
        <end position="467"/>
    </location>
</feature>
<dbReference type="Proteomes" id="UP001501556">
    <property type="component" value="Unassembled WGS sequence"/>
</dbReference>
<dbReference type="SUPFAM" id="SSF81296">
    <property type="entry name" value="E set domains"/>
    <property type="match status" value="1"/>
</dbReference>
<dbReference type="Pfam" id="PF18962">
    <property type="entry name" value="Por_Secre_tail"/>
    <property type="match status" value="1"/>
</dbReference>
<dbReference type="NCBIfam" id="TIGR04183">
    <property type="entry name" value="Por_Secre_tail"/>
    <property type="match status" value="1"/>
</dbReference>
<keyword evidence="2" id="KW-0479">Metal-binding</keyword>
<keyword evidence="4" id="KW-0862">Zinc</keyword>
<sequence>MLVLLGLAGSGQAQEACMLIPTPLAERVATATLIVEAGVRTQQAVSENGHIYTISELTVYKVFRGTEPVLLRLAEAGGTVGLRREVVSTSITLAPEQQGLFLLEPNPLLPGTFRLVAGPQGFVRYDLADRTAVEPFGRYASITGALYPAVVALAGQAWRAVRPNAALAGALPVARPTAQPVISSFAPASLTAGTESVLTINGSNFGTARGSGRVEFPNANNGGGGSAGANPTDYVSWSDTQIQVRVPSLVIATGEVAGTGNFRVINDAIETGISPASLTVTYALSNVTQTGSDTPTRPKLVNDDTQGGYTLRYSPSLTAVAAAPASFERALASWACATPLRRVVGAAAAPEATAGDNVNVVRFGTLGGSTLAAATSYYSGCFVGSLVQFSLVETDYTFSDAISWHYGTGTPPAGQFDFESVALHELGHGTQLNHIIMPTAVMHFAIAPTAVKRTLSTNSDIAAGQDVFAFSATNPCTGFLPPTAAPTPSGCGPLPVELTAFSARYVTGSGTSLAWSTATERNSAYFAMEAQEQGDKSWTEVLRQPAAGSSSRPRSYEARDPRLLSGIRYYRLRQGDRDGSTSYSGLLAVSGLETGLALYPNPVADRLQVSGPAQAGRLTFYDVLGQAVARFELVAGPNDIDVSGLRTGLYQVEWADGRTVRRGRLQKL</sequence>
<dbReference type="InterPro" id="IPR001818">
    <property type="entry name" value="Pept_M10_metallopeptidase"/>
</dbReference>
<gene>
    <name evidence="8" type="ORF">GCM10022407_06670</name>
</gene>
<evidence type="ECO:0000259" key="6">
    <source>
        <dbReference type="Pfam" id="PF01833"/>
    </source>
</evidence>
<organism evidence="8 9">
    <name type="scientific">Hymenobacter antarcticus</name>
    <dbReference type="NCBI Taxonomy" id="486270"/>
    <lineage>
        <taxon>Bacteria</taxon>
        <taxon>Pseudomonadati</taxon>
        <taxon>Bacteroidota</taxon>
        <taxon>Cytophagia</taxon>
        <taxon>Cytophagales</taxon>
        <taxon>Hymenobacteraceae</taxon>
        <taxon>Hymenobacter</taxon>
    </lineage>
</organism>
<feature type="domain" description="Secretion system C-terminal sorting" evidence="7">
    <location>
        <begin position="598"/>
        <end position="658"/>
    </location>
</feature>
<keyword evidence="1" id="KW-0645">Protease</keyword>
<dbReference type="SUPFAM" id="SSF55486">
    <property type="entry name" value="Metalloproteases ('zincins'), catalytic domain"/>
    <property type="match status" value="1"/>
</dbReference>